<feature type="binding site" evidence="8">
    <location>
        <begin position="208"/>
        <end position="215"/>
    </location>
    <ligand>
        <name>NAD(+)</name>
        <dbReference type="ChEBI" id="CHEBI:57540"/>
    </ligand>
</feature>
<dbReference type="FunFam" id="3.50.50.60:FF:000379">
    <property type="entry name" value="Mercuric reductase"/>
    <property type="match status" value="1"/>
</dbReference>
<dbReference type="PRINTS" id="PR00411">
    <property type="entry name" value="PNDRDTASEI"/>
</dbReference>
<evidence type="ECO:0000256" key="5">
    <source>
        <dbReference type="ARBA" id="ARBA00023002"/>
    </source>
</evidence>
<dbReference type="GO" id="GO:0016668">
    <property type="term" value="F:oxidoreductase activity, acting on a sulfur group of donors, NAD(P) as acceptor"/>
    <property type="evidence" value="ECO:0007669"/>
    <property type="project" value="InterPro"/>
</dbReference>
<keyword evidence="7 10" id="KW-0676">Redox-active center</keyword>
<comment type="similarity">
    <text evidence="1 10">Belongs to the class-I pyridine nucleotide-disulfide oxidoreductase family.</text>
</comment>
<dbReference type="HOGENOM" id="CLU_016755_1_0_7"/>
<reference evidence="13 14" key="1">
    <citation type="journal article" date="2015" name="Genome Announc.">
        <title>Complete Genome of Geobacter pickeringii G13T, a Metal-Reducing Isolate from Sedimentary Kaolin Deposits.</title>
        <authorList>
            <person name="Badalamenti J.P."/>
            <person name="Bond D.R."/>
        </authorList>
    </citation>
    <scope>NUCLEOTIDE SEQUENCE [LARGE SCALE GENOMIC DNA]</scope>
    <source>
        <strain evidence="13 14">G13</strain>
    </source>
</reference>
<dbReference type="STRING" id="345632.GPICK_10070"/>
<evidence type="ECO:0000259" key="12">
    <source>
        <dbReference type="Pfam" id="PF07992"/>
    </source>
</evidence>
<dbReference type="SUPFAM" id="SSF55424">
    <property type="entry name" value="FAD/NAD-linked reductases, dimerisation (C-terminal) domain"/>
    <property type="match status" value="1"/>
</dbReference>
<comment type="cofactor">
    <cofactor evidence="8">
        <name>FAD</name>
        <dbReference type="ChEBI" id="CHEBI:57692"/>
    </cofactor>
    <text evidence="8">Binds 1 FAD per subunit.</text>
</comment>
<proteinExistence type="inferred from homology"/>
<dbReference type="InterPro" id="IPR016156">
    <property type="entry name" value="FAD/NAD-linked_Rdtase_dimer_sf"/>
</dbReference>
<keyword evidence="4" id="KW-0521">NADP</keyword>
<dbReference type="Gene3D" id="3.50.50.60">
    <property type="entry name" value="FAD/NAD(P)-binding domain"/>
    <property type="match status" value="2"/>
</dbReference>
<dbReference type="InterPro" id="IPR012999">
    <property type="entry name" value="Pyr_OxRdtase_I_AS"/>
</dbReference>
<keyword evidence="5 10" id="KW-0560">Oxidoreductase</keyword>
<gene>
    <name evidence="13" type="ORF">GPICK_10070</name>
</gene>
<evidence type="ECO:0000256" key="2">
    <source>
        <dbReference type="ARBA" id="ARBA00022630"/>
    </source>
</evidence>
<evidence type="ECO:0000256" key="6">
    <source>
        <dbReference type="ARBA" id="ARBA00023157"/>
    </source>
</evidence>
<dbReference type="PIRSF" id="PIRSF000350">
    <property type="entry name" value="Mercury_reductase_MerA"/>
    <property type="match status" value="1"/>
</dbReference>
<dbReference type="InterPro" id="IPR001100">
    <property type="entry name" value="Pyr_nuc-diS_OxRdtase"/>
</dbReference>
<dbReference type="NCBIfam" id="NF004991">
    <property type="entry name" value="PRK06370.1-3"/>
    <property type="match status" value="1"/>
</dbReference>
<dbReference type="FunFam" id="3.30.390.30:FF:000001">
    <property type="entry name" value="Dihydrolipoyl dehydrogenase"/>
    <property type="match status" value="1"/>
</dbReference>
<sequence length="508" mass="54872">MSIIPDVLPHDVYNTTLVANVHPPDWVNPEPIGRYNLVVIGAGTAGLVTAAGAAGLGAKVALIERHLMGGDCLNVGCVPSKGVIRASRAIFDARAGGAFGVRHTDGISIDFGAVMERMRRLRAEISSHDSARRFRDELGVDVFIGEGHFSGPDCVEVEGKKLCFKRAAVCTGARASVPPIPGIAEVGYLTNETIFSLTELPPRLAVIGGGPIGCELAQAFARFGSKVTVIEYVAQLLSREDADAAETVRQAMVRDGVELCLQARILQVSRKGNDKVIQVEQDGRTLELSVDEILVGIGRAPNVEGLNLEAAGIVYDPKQGVRVNELLRTTNPRVYAAGDICFPYKFTHTADALARMLIANALFMGRQKTSALTIPWCTYTDPEIAHVGMYEKDAQEKGIEVVTLTVPLADIDRAVLDGEAEGFTRVHLRKGTDKILGATIVARHAGEMINEFSLAITNGLGISAIGRTIHPYPTQAEVIKRLADAYNRTRLTPLVKRVLGSWLRWQRK</sequence>
<evidence type="ECO:0000256" key="8">
    <source>
        <dbReference type="PIRSR" id="PIRSR000350-3"/>
    </source>
</evidence>
<evidence type="ECO:0000256" key="1">
    <source>
        <dbReference type="ARBA" id="ARBA00007532"/>
    </source>
</evidence>
<evidence type="ECO:0000256" key="3">
    <source>
        <dbReference type="ARBA" id="ARBA00022827"/>
    </source>
</evidence>
<keyword evidence="8" id="KW-0520">NAD</keyword>
<dbReference type="PANTHER" id="PTHR43014">
    <property type="entry name" value="MERCURIC REDUCTASE"/>
    <property type="match status" value="1"/>
</dbReference>
<dbReference type="GO" id="GO:0050660">
    <property type="term" value="F:flavin adenine dinucleotide binding"/>
    <property type="evidence" value="ECO:0007669"/>
    <property type="project" value="TreeGrafter"/>
</dbReference>
<evidence type="ECO:0000313" key="13">
    <source>
        <dbReference type="EMBL" id="AJE03650.1"/>
    </source>
</evidence>
<organism evidence="13 14">
    <name type="scientific">Geobacter pickeringii</name>
    <dbReference type="NCBI Taxonomy" id="345632"/>
    <lineage>
        <taxon>Bacteria</taxon>
        <taxon>Pseudomonadati</taxon>
        <taxon>Thermodesulfobacteriota</taxon>
        <taxon>Desulfuromonadia</taxon>
        <taxon>Geobacterales</taxon>
        <taxon>Geobacteraceae</taxon>
        <taxon>Geobacter</taxon>
    </lineage>
</organism>
<keyword evidence="3 8" id="KW-0274">FAD</keyword>
<feature type="domain" description="Pyridine nucleotide-disulphide oxidoreductase dimerisation" evidence="11">
    <location>
        <begin position="374"/>
        <end position="482"/>
    </location>
</feature>
<keyword evidence="8" id="KW-0547">Nucleotide-binding</keyword>
<feature type="binding site" evidence="8">
    <location>
        <position position="147"/>
    </location>
    <ligand>
        <name>FAD</name>
        <dbReference type="ChEBI" id="CHEBI:57692"/>
    </ligand>
</feature>
<dbReference type="SUPFAM" id="SSF51905">
    <property type="entry name" value="FAD/NAD(P)-binding domain"/>
    <property type="match status" value="1"/>
</dbReference>
<evidence type="ECO:0000259" key="11">
    <source>
        <dbReference type="Pfam" id="PF02852"/>
    </source>
</evidence>
<feature type="binding site" evidence="8">
    <location>
        <position position="81"/>
    </location>
    <ligand>
        <name>FAD</name>
        <dbReference type="ChEBI" id="CHEBI:57692"/>
    </ligand>
</feature>
<accession>A0A0B5BGK8</accession>
<dbReference type="PANTHER" id="PTHR43014:SF2">
    <property type="entry name" value="MERCURIC REDUCTASE"/>
    <property type="match status" value="1"/>
</dbReference>
<keyword evidence="6" id="KW-1015">Disulfide bond</keyword>
<keyword evidence="14" id="KW-1185">Reference proteome</keyword>
<evidence type="ECO:0000313" key="14">
    <source>
        <dbReference type="Proteomes" id="UP000057609"/>
    </source>
</evidence>
<dbReference type="Gene3D" id="3.30.390.30">
    <property type="match status" value="1"/>
</dbReference>
<dbReference type="PRINTS" id="PR00368">
    <property type="entry name" value="FADPNR"/>
</dbReference>
<feature type="binding site" evidence="8">
    <location>
        <position position="298"/>
    </location>
    <ligand>
        <name>NAD(+)</name>
        <dbReference type="ChEBI" id="CHEBI:57540"/>
    </ligand>
</feature>
<dbReference type="InterPro" id="IPR004099">
    <property type="entry name" value="Pyr_nucl-diS_OxRdtase_dimer"/>
</dbReference>
<dbReference type="InterPro" id="IPR036188">
    <property type="entry name" value="FAD/NAD-bd_sf"/>
</dbReference>
<feature type="domain" description="FAD/NAD(P)-binding" evidence="12">
    <location>
        <begin position="35"/>
        <end position="350"/>
    </location>
</feature>
<dbReference type="Pfam" id="PF07992">
    <property type="entry name" value="Pyr_redox_2"/>
    <property type="match status" value="1"/>
</dbReference>
<protein>
    <submittedName>
        <fullName evidence="13">Mercuric reductase</fullName>
    </submittedName>
</protein>
<keyword evidence="2 10" id="KW-0285">Flavoprotein</keyword>
<feature type="binding site" evidence="8">
    <location>
        <position position="231"/>
    </location>
    <ligand>
        <name>NAD(+)</name>
        <dbReference type="ChEBI" id="CHEBI:57540"/>
    </ligand>
</feature>
<dbReference type="AlphaFoldDB" id="A0A0B5BGK8"/>
<dbReference type="EMBL" id="CP009788">
    <property type="protein sequence ID" value="AJE03650.1"/>
    <property type="molecule type" value="Genomic_DNA"/>
</dbReference>
<dbReference type="InterPro" id="IPR023753">
    <property type="entry name" value="FAD/NAD-binding_dom"/>
</dbReference>
<evidence type="ECO:0000256" key="9">
    <source>
        <dbReference type="PIRSR" id="PIRSR000350-4"/>
    </source>
</evidence>
<evidence type="ECO:0000256" key="7">
    <source>
        <dbReference type="ARBA" id="ARBA00023284"/>
    </source>
</evidence>
<dbReference type="GO" id="GO:0003955">
    <property type="term" value="F:NAD(P)H dehydrogenase (quinone) activity"/>
    <property type="evidence" value="ECO:0007669"/>
    <property type="project" value="TreeGrafter"/>
</dbReference>
<feature type="disulfide bond" description="Redox-active" evidence="9">
    <location>
        <begin position="72"/>
        <end position="77"/>
    </location>
</feature>
<dbReference type="Pfam" id="PF02852">
    <property type="entry name" value="Pyr_redox_dim"/>
    <property type="match status" value="1"/>
</dbReference>
<dbReference type="OrthoDB" id="9786429at2"/>
<dbReference type="PROSITE" id="PS00076">
    <property type="entry name" value="PYRIDINE_REDOX_1"/>
    <property type="match status" value="1"/>
</dbReference>
<evidence type="ECO:0000256" key="10">
    <source>
        <dbReference type="RuleBase" id="RU003691"/>
    </source>
</evidence>
<feature type="binding site" evidence="8">
    <location>
        <position position="339"/>
    </location>
    <ligand>
        <name>FAD</name>
        <dbReference type="ChEBI" id="CHEBI:57692"/>
    </ligand>
</feature>
<dbReference type="Proteomes" id="UP000057609">
    <property type="component" value="Chromosome"/>
</dbReference>
<evidence type="ECO:0000256" key="4">
    <source>
        <dbReference type="ARBA" id="ARBA00022857"/>
    </source>
</evidence>
<name>A0A0B5BGK8_9BACT</name>
<dbReference type="KEGG" id="gpi:GPICK_10070"/>
<dbReference type="RefSeq" id="WP_039742797.1">
    <property type="nucleotide sequence ID" value="NZ_CP009788.1"/>
</dbReference>